<dbReference type="GO" id="GO:0032259">
    <property type="term" value="P:methylation"/>
    <property type="evidence" value="ECO:0007669"/>
    <property type="project" value="UniProtKB-KW"/>
</dbReference>
<sequence>MKEDLLHRLRQRAALASRSRLDRALHLRWRLVAPYVLRHAGILRKELATTFFDRRMRVVLPEPVSVTIWRYGMFEPDVAFYLLSLLRPGDNFVDIGGHFGFFSMLGRELVGAEGTVVTFEPMPATREILAENMQRNAAPARHHLVPAAAGALAGTLMFKDFGLAGSAFATPIFSAERASGLRLAGEVEVEVRTIDSVVDEFALASLRLMKIDAENAEYEVIQGALSTIRRLRPGIVIEAGDSAGSSTRRVLDALVAEDYRPFEFHDWALRPHVIADAYGYLNLLMLPAESSSEIISQRCCG</sequence>
<dbReference type="NCBIfam" id="TIGR01444">
    <property type="entry name" value="fkbM_fam"/>
    <property type="match status" value="1"/>
</dbReference>
<dbReference type="PANTHER" id="PTHR34203:SF15">
    <property type="entry name" value="SLL1173 PROTEIN"/>
    <property type="match status" value="1"/>
</dbReference>
<dbReference type="RefSeq" id="WP_010960448.1">
    <property type="nucleotide sequence ID" value="NC_002977.6"/>
</dbReference>
<accession>Q609S3</accession>
<organism evidence="2 3">
    <name type="scientific">Methylococcus capsulatus (strain ATCC 33009 / NCIMB 11132 / Bath)</name>
    <dbReference type="NCBI Taxonomy" id="243233"/>
    <lineage>
        <taxon>Bacteria</taxon>
        <taxon>Pseudomonadati</taxon>
        <taxon>Pseudomonadota</taxon>
        <taxon>Gammaproteobacteria</taxon>
        <taxon>Methylococcales</taxon>
        <taxon>Methylococcaceae</taxon>
        <taxon>Methylococcus</taxon>
    </lineage>
</organism>
<dbReference type="SUPFAM" id="SSF53335">
    <property type="entry name" value="S-adenosyl-L-methionine-dependent methyltransferases"/>
    <property type="match status" value="1"/>
</dbReference>
<dbReference type="InterPro" id="IPR029063">
    <property type="entry name" value="SAM-dependent_MTases_sf"/>
</dbReference>
<dbReference type="GeneID" id="88223444"/>
<dbReference type="KEGG" id="mca:MCA1155"/>
<dbReference type="Gene3D" id="3.40.50.150">
    <property type="entry name" value="Vaccinia Virus protein VP39"/>
    <property type="match status" value="1"/>
</dbReference>
<protein>
    <submittedName>
        <fullName evidence="2">Methyltransferase, FkbM family</fullName>
    </submittedName>
</protein>
<dbReference type="eggNOG" id="COG2242">
    <property type="taxonomic scope" value="Bacteria"/>
</dbReference>
<dbReference type="STRING" id="243233.MCA1155"/>
<evidence type="ECO:0000259" key="1">
    <source>
        <dbReference type="Pfam" id="PF05050"/>
    </source>
</evidence>
<evidence type="ECO:0000313" key="3">
    <source>
        <dbReference type="Proteomes" id="UP000006821"/>
    </source>
</evidence>
<dbReference type="EMBL" id="AE017282">
    <property type="protein sequence ID" value="AAU92796.1"/>
    <property type="molecule type" value="Genomic_DNA"/>
</dbReference>
<keyword evidence="2" id="KW-0489">Methyltransferase</keyword>
<dbReference type="Proteomes" id="UP000006821">
    <property type="component" value="Chromosome"/>
</dbReference>
<dbReference type="Pfam" id="PF05050">
    <property type="entry name" value="Methyltransf_21"/>
    <property type="match status" value="1"/>
</dbReference>
<dbReference type="InterPro" id="IPR052514">
    <property type="entry name" value="SAM-dependent_MTase"/>
</dbReference>
<gene>
    <name evidence="2" type="ordered locus">MCA1155</name>
</gene>
<dbReference type="GO" id="GO:0008168">
    <property type="term" value="F:methyltransferase activity"/>
    <property type="evidence" value="ECO:0007669"/>
    <property type="project" value="UniProtKB-KW"/>
</dbReference>
<proteinExistence type="predicted"/>
<reference evidence="2 3" key="1">
    <citation type="journal article" date="2004" name="PLoS Biol.">
        <title>Genomic insights into methanotrophy: the complete genome sequence of Methylococcus capsulatus (Bath).</title>
        <authorList>
            <person name="Ward N.L."/>
            <person name="Larsen O."/>
            <person name="Sakwa J."/>
            <person name="Bruseth L."/>
            <person name="Khouri H.M."/>
            <person name="Durkin A.S."/>
            <person name="Dimitrov G."/>
            <person name="Jiang L."/>
            <person name="Scanlan D."/>
            <person name="Kang K.H."/>
            <person name="Lewis M.R."/>
            <person name="Nelson K.E."/>
            <person name="Methe B.A."/>
            <person name="Wu M."/>
            <person name="Heidelberg J.F."/>
            <person name="Paulsen I.T."/>
            <person name="Fouts D.E."/>
            <person name="Ravel J."/>
            <person name="Tettelin H."/>
            <person name="Ren Q."/>
            <person name="Read T.D."/>
            <person name="DeBoy R.T."/>
            <person name="Seshadri R."/>
            <person name="Salzberg S.L."/>
            <person name="Jensen H.B."/>
            <person name="Birkeland N.K."/>
            <person name="Nelson W.C."/>
            <person name="Dodson R.J."/>
            <person name="Grindhaug S.H."/>
            <person name="Holt I.E."/>
            <person name="Eidhammer I."/>
            <person name="Jonasen I."/>
            <person name="Vanaken S."/>
            <person name="Utterback T.R."/>
            <person name="Feldblyum T.V."/>
            <person name="Fraser C.M."/>
            <person name="Lillehaug J.R."/>
            <person name="Eisen J.A."/>
        </authorList>
    </citation>
    <scope>NUCLEOTIDE SEQUENCE [LARGE SCALE GENOMIC DNA]</scope>
    <source>
        <strain evidence="3">ATCC 33009 / NCIMB 11132 / Bath</strain>
    </source>
</reference>
<dbReference type="HOGENOM" id="CLU_074577_0_0_6"/>
<evidence type="ECO:0000313" key="2">
    <source>
        <dbReference type="EMBL" id="AAU92796.1"/>
    </source>
</evidence>
<dbReference type="InterPro" id="IPR006342">
    <property type="entry name" value="FkbM_mtfrase"/>
</dbReference>
<keyword evidence="2" id="KW-0808">Transferase</keyword>
<dbReference type="PANTHER" id="PTHR34203">
    <property type="entry name" value="METHYLTRANSFERASE, FKBM FAMILY PROTEIN"/>
    <property type="match status" value="1"/>
</dbReference>
<name>Q609S3_METCA</name>
<dbReference type="AlphaFoldDB" id="Q609S3"/>
<feature type="domain" description="Methyltransferase FkbM" evidence="1">
    <location>
        <begin position="94"/>
        <end position="260"/>
    </location>
</feature>